<comment type="similarity">
    <text evidence="1">Belongs to the type-I restriction system S methylase family.</text>
</comment>
<dbReference type="InterPro" id="IPR044946">
    <property type="entry name" value="Restrct_endonuc_typeI_TRD_sf"/>
</dbReference>
<dbReference type="Gene3D" id="1.10.287.1120">
    <property type="entry name" value="Bipartite methylase S protein"/>
    <property type="match status" value="1"/>
</dbReference>
<gene>
    <name evidence="5" type="ORF">ACFQ1R_10225</name>
</gene>
<organism evidence="5 6">
    <name type="scientific">Mariniflexile jejuense</name>
    <dbReference type="NCBI Taxonomy" id="1173582"/>
    <lineage>
        <taxon>Bacteria</taxon>
        <taxon>Pseudomonadati</taxon>
        <taxon>Bacteroidota</taxon>
        <taxon>Flavobacteriia</taxon>
        <taxon>Flavobacteriales</taxon>
        <taxon>Flavobacteriaceae</taxon>
        <taxon>Mariniflexile</taxon>
    </lineage>
</organism>
<evidence type="ECO:0000313" key="5">
    <source>
        <dbReference type="EMBL" id="MFD0990473.1"/>
    </source>
</evidence>
<evidence type="ECO:0000256" key="3">
    <source>
        <dbReference type="ARBA" id="ARBA00023125"/>
    </source>
</evidence>
<keyword evidence="2" id="KW-0680">Restriction system</keyword>
<reference evidence="6" key="1">
    <citation type="journal article" date="2019" name="Int. J. Syst. Evol. Microbiol.">
        <title>The Global Catalogue of Microorganisms (GCM) 10K type strain sequencing project: providing services to taxonomists for standard genome sequencing and annotation.</title>
        <authorList>
            <consortium name="The Broad Institute Genomics Platform"/>
            <consortium name="The Broad Institute Genome Sequencing Center for Infectious Disease"/>
            <person name="Wu L."/>
            <person name="Ma J."/>
        </authorList>
    </citation>
    <scope>NUCLEOTIDE SEQUENCE [LARGE SCALE GENOMIC DNA]</scope>
    <source>
        <strain evidence="6">CCUG 62414</strain>
    </source>
</reference>
<dbReference type="Gene3D" id="3.90.220.20">
    <property type="entry name" value="DNA methylase specificity domains"/>
    <property type="match status" value="2"/>
</dbReference>
<dbReference type="CDD" id="cd17521">
    <property type="entry name" value="RMtype1_S_Sau13435ORF2165P_TRD2-CR2_like"/>
    <property type="match status" value="1"/>
</dbReference>
<keyword evidence="5" id="KW-0378">Hydrolase</keyword>
<feature type="domain" description="Type I restriction modification DNA specificity" evidence="4">
    <location>
        <begin position="108"/>
        <end position="201"/>
    </location>
</feature>
<keyword evidence="3" id="KW-0238">DNA-binding</keyword>
<keyword evidence="6" id="KW-1185">Reference proteome</keyword>
<accession>A0ABW3JIZ4</accession>
<evidence type="ECO:0000313" key="6">
    <source>
        <dbReference type="Proteomes" id="UP001597061"/>
    </source>
</evidence>
<dbReference type="RefSeq" id="WP_379926068.1">
    <property type="nucleotide sequence ID" value="NZ_JBHTJI010000001.1"/>
</dbReference>
<dbReference type="EC" id="3.1.21.-" evidence="5"/>
<evidence type="ECO:0000259" key="4">
    <source>
        <dbReference type="Pfam" id="PF01420"/>
    </source>
</evidence>
<evidence type="ECO:0000256" key="1">
    <source>
        <dbReference type="ARBA" id="ARBA00010923"/>
    </source>
</evidence>
<sequence>MEVENRIQRYETYKDSGVEWLGEIPEHWKIKPGFTVLSESKEKNTGFIEKTVLSLSYGNVVIKPEEKLTGLVPESFETYQLVKSGDIIIRPTDLQNDKTSLRTGLAKDNGIITSAYINLRVNGKNSNSFYHYYLHTIDINKVIYGLGSGLRQNISFNDFKRFPFPFPPLKEQTAIAQFLDDKTTKIDQAIAIKEQQINLLKERKQILIHKAVTRGLDDTVKLKDSGVEWIGAIPEHWEVKKLKYILKNKLKYGANESGIEYDIDLPRYVRITDFGTDGKLNEENKLSLSWKNGGDYLLKDGDILFARSGATVGKTYQFKKSMSVENDYCFAGYLIKAEANEEIILSDFLYLFTNSELFNKWKDSIFIKATIENIGADKYAQLPVILPSIIKQKEILLKYEADNKKIETAISLKQQEIEKLKEYKSSLINSVVTGKVRVC</sequence>
<dbReference type="GO" id="GO:0004519">
    <property type="term" value="F:endonuclease activity"/>
    <property type="evidence" value="ECO:0007669"/>
    <property type="project" value="UniProtKB-KW"/>
</dbReference>
<dbReference type="InterPro" id="IPR052021">
    <property type="entry name" value="Type-I_RS_S_subunit"/>
</dbReference>
<dbReference type="SUPFAM" id="SSF116734">
    <property type="entry name" value="DNA methylase specificity domain"/>
    <property type="match status" value="2"/>
</dbReference>
<evidence type="ECO:0000256" key="2">
    <source>
        <dbReference type="ARBA" id="ARBA00022747"/>
    </source>
</evidence>
<comment type="caution">
    <text evidence="5">The sequence shown here is derived from an EMBL/GenBank/DDBJ whole genome shotgun (WGS) entry which is preliminary data.</text>
</comment>
<protein>
    <submittedName>
        <fullName evidence="5">Restriction endonuclease subunit S</fullName>
        <ecNumber evidence="5">3.1.21.-</ecNumber>
    </submittedName>
</protein>
<proteinExistence type="inferred from homology"/>
<name>A0ABW3JIZ4_9FLAO</name>
<dbReference type="PANTHER" id="PTHR30408:SF12">
    <property type="entry name" value="TYPE I RESTRICTION ENZYME MJAVIII SPECIFICITY SUBUNIT"/>
    <property type="match status" value="1"/>
</dbReference>
<dbReference type="GO" id="GO:0016787">
    <property type="term" value="F:hydrolase activity"/>
    <property type="evidence" value="ECO:0007669"/>
    <property type="project" value="UniProtKB-KW"/>
</dbReference>
<dbReference type="EMBL" id="JBHTJI010000001">
    <property type="protein sequence ID" value="MFD0990473.1"/>
    <property type="molecule type" value="Genomic_DNA"/>
</dbReference>
<dbReference type="Pfam" id="PF01420">
    <property type="entry name" value="Methylase_S"/>
    <property type="match status" value="1"/>
</dbReference>
<dbReference type="InterPro" id="IPR000055">
    <property type="entry name" value="Restrct_endonuc_typeI_TRD"/>
</dbReference>
<dbReference type="Proteomes" id="UP001597061">
    <property type="component" value="Unassembled WGS sequence"/>
</dbReference>
<keyword evidence="5" id="KW-0540">Nuclease</keyword>
<dbReference type="PANTHER" id="PTHR30408">
    <property type="entry name" value="TYPE-1 RESTRICTION ENZYME ECOKI SPECIFICITY PROTEIN"/>
    <property type="match status" value="1"/>
</dbReference>
<keyword evidence="5" id="KW-0255">Endonuclease</keyword>